<proteinExistence type="predicted"/>
<accession>A0A8S5SV41</accession>
<sequence>MGIIMDAIDAQIIRPRVEAAEQEGFEMTQTDIQNFYSSGSPVQYIRTGTYESSPRSSGVSGGNGNYHYDIHLNVAEYPYGKHSGLQIMSDIQNNGSGVLGTPGTWDDAVQDIIEAVKANFS</sequence>
<name>A0A8S5SV41_9CAUD</name>
<reference evidence="1" key="1">
    <citation type="journal article" date="2021" name="Proc. Natl. Acad. Sci. U.S.A.">
        <title>A Catalog of Tens of Thousands of Viruses from Human Metagenomes Reveals Hidden Associations with Chronic Diseases.</title>
        <authorList>
            <person name="Tisza M.J."/>
            <person name="Buck C.B."/>
        </authorList>
    </citation>
    <scope>NUCLEOTIDE SEQUENCE</scope>
    <source>
        <strain evidence="1">CtqPo10</strain>
    </source>
</reference>
<evidence type="ECO:0000313" key="1">
    <source>
        <dbReference type="EMBL" id="DAF54897.1"/>
    </source>
</evidence>
<dbReference type="EMBL" id="BK032682">
    <property type="protein sequence ID" value="DAF54897.1"/>
    <property type="molecule type" value="Genomic_DNA"/>
</dbReference>
<organism evidence="1">
    <name type="scientific">Siphoviridae sp. ctqPo10</name>
    <dbReference type="NCBI Taxonomy" id="2827948"/>
    <lineage>
        <taxon>Viruses</taxon>
        <taxon>Duplodnaviria</taxon>
        <taxon>Heunggongvirae</taxon>
        <taxon>Uroviricota</taxon>
        <taxon>Caudoviricetes</taxon>
    </lineage>
</organism>
<protein>
    <submittedName>
        <fullName evidence="1">Uncharacterized protein</fullName>
    </submittedName>
</protein>